<keyword evidence="4" id="KW-1185">Reference proteome</keyword>
<reference evidence="4" key="1">
    <citation type="journal article" date="2014" name="Proc. Natl. Acad. Sci. U.S.A.">
        <title>Extensive sampling of basidiomycete genomes demonstrates inadequacy of the white-rot/brown-rot paradigm for wood decay fungi.</title>
        <authorList>
            <person name="Riley R."/>
            <person name="Salamov A.A."/>
            <person name="Brown D.W."/>
            <person name="Nagy L.G."/>
            <person name="Floudas D."/>
            <person name="Held B.W."/>
            <person name="Levasseur A."/>
            <person name="Lombard V."/>
            <person name="Morin E."/>
            <person name="Otillar R."/>
            <person name="Lindquist E.A."/>
            <person name="Sun H."/>
            <person name="LaButti K.M."/>
            <person name="Schmutz J."/>
            <person name="Jabbour D."/>
            <person name="Luo H."/>
            <person name="Baker S.E."/>
            <person name="Pisabarro A.G."/>
            <person name="Walton J.D."/>
            <person name="Blanchette R.A."/>
            <person name="Henrissat B."/>
            <person name="Martin F."/>
            <person name="Cullen D."/>
            <person name="Hibbett D.S."/>
            <person name="Grigoriev I.V."/>
        </authorList>
    </citation>
    <scope>NUCLEOTIDE SEQUENCE [LARGE SCALE GENOMIC DNA]</scope>
    <source>
        <strain evidence="4">FD-172 SS1</strain>
    </source>
</reference>
<feature type="non-terminal residue" evidence="3">
    <location>
        <position position="1"/>
    </location>
</feature>
<accession>A0A067MM10</accession>
<gene>
    <name evidence="3" type="ORF">BOTBODRAFT_106906</name>
</gene>
<evidence type="ECO:0000313" key="4">
    <source>
        <dbReference type="Proteomes" id="UP000027195"/>
    </source>
</evidence>
<dbReference type="OrthoDB" id="2501483at2759"/>
<evidence type="ECO:0000259" key="2">
    <source>
        <dbReference type="Pfam" id="PF18721"/>
    </source>
</evidence>
<dbReference type="InterPro" id="IPR040898">
    <property type="entry name" value="CxC6"/>
</dbReference>
<dbReference type="AlphaFoldDB" id="A0A067MM10"/>
<feature type="domain" description="CxC5 like cysteine cluster associated with KDZ" evidence="1">
    <location>
        <begin position="1"/>
        <end position="114"/>
    </location>
</feature>
<feature type="domain" description="CxC6 like cysteine cluster associated with KDZ" evidence="2">
    <location>
        <begin position="213"/>
        <end position="273"/>
    </location>
</feature>
<proteinExistence type="predicted"/>
<evidence type="ECO:0000259" key="1">
    <source>
        <dbReference type="Pfam" id="PF18718"/>
    </source>
</evidence>
<evidence type="ECO:0000313" key="3">
    <source>
        <dbReference type="EMBL" id="KDQ16589.1"/>
    </source>
</evidence>
<name>A0A067MM10_BOTB1</name>
<dbReference type="Pfam" id="PF18718">
    <property type="entry name" value="CxC5"/>
    <property type="match status" value="1"/>
</dbReference>
<dbReference type="InParanoid" id="A0A067MM10"/>
<dbReference type="STRING" id="930990.A0A067MM10"/>
<protein>
    <recommendedName>
        <fullName evidence="5">CxC5 like cysteine cluster associated with KDZ domain-containing protein</fullName>
    </recommendedName>
</protein>
<dbReference type="InterPro" id="IPR041539">
    <property type="entry name" value="CxC5"/>
</dbReference>
<dbReference type="EMBL" id="KL198027">
    <property type="protein sequence ID" value="KDQ16589.1"/>
    <property type="molecule type" value="Genomic_DNA"/>
</dbReference>
<evidence type="ECO:0008006" key="5">
    <source>
        <dbReference type="Google" id="ProtNLM"/>
    </source>
</evidence>
<dbReference type="Proteomes" id="UP000027195">
    <property type="component" value="Unassembled WGS sequence"/>
</dbReference>
<dbReference type="Pfam" id="PF18721">
    <property type="entry name" value="CxC6"/>
    <property type="match status" value="1"/>
</dbReference>
<sequence>RDLYPPTRVCMNPKCSMSPLGEPKMHEATLFTLDSGVLPIWTISLYCQKCLTRYYHDYYVHDHTSIRTYYSGVPDIIQVAQHFFIETRLLQFWGTSTLFAATSASNHTDTYNKELSRSHRLPPIYDKHLLLTTEHVWDGFFMHSLLMEMAEKGLRLELPHDCPQEVRLRAALEARNASYVGFGQEEWNHACNLCTKYHKDDDGNIVGKTQTLVMDGVTLGHPVCKERNCKIPHQENYCHEHRDLIHVCVVRGCSARSDEGFRTSSLPSHCAFDDRCAIQQKAIFQLQGRFKRDEADTSPPKKLCADYGRARIHNEFVCLHPCGVMTCQAPMWGSEALSGDILKATCPTPESRSDINVFDNACGLKQHLEAQGDHFFDGCEFIVDVFHFKTKHKESHGYCGQNCNPHSLWDMIDENGNWTFNTSIAEQTNVWLGSFLPICREMLSDRYNFFLDEMVKRRNRWIVAQLEAKGHAPLLIPRQALGVQDVQPFQVDAASKLIPACIP</sequence>
<organism evidence="3 4">
    <name type="scientific">Botryobasidium botryosum (strain FD-172 SS1)</name>
    <dbReference type="NCBI Taxonomy" id="930990"/>
    <lineage>
        <taxon>Eukaryota</taxon>
        <taxon>Fungi</taxon>
        <taxon>Dikarya</taxon>
        <taxon>Basidiomycota</taxon>
        <taxon>Agaricomycotina</taxon>
        <taxon>Agaricomycetes</taxon>
        <taxon>Cantharellales</taxon>
        <taxon>Botryobasidiaceae</taxon>
        <taxon>Botryobasidium</taxon>
    </lineage>
</organism>
<dbReference type="HOGENOM" id="CLU_004966_4_0_1"/>